<organism evidence="2 3">
    <name type="scientific">Dermatophagoides pteronyssinus</name>
    <name type="common">European house dust mite</name>
    <dbReference type="NCBI Taxonomy" id="6956"/>
    <lineage>
        <taxon>Eukaryota</taxon>
        <taxon>Metazoa</taxon>
        <taxon>Ecdysozoa</taxon>
        <taxon>Arthropoda</taxon>
        <taxon>Chelicerata</taxon>
        <taxon>Arachnida</taxon>
        <taxon>Acari</taxon>
        <taxon>Acariformes</taxon>
        <taxon>Sarcoptiformes</taxon>
        <taxon>Astigmata</taxon>
        <taxon>Psoroptidia</taxon>
        <taxon>Analgoidea</taxon>
        <taxon>Pyroglyphidae</taxon>
        <taxon>Dermatophagoidinae</taxon>
        <taxon>Dermatophagoides</taxon>
    </lineage>
</organism>
<evidence type="ECO:0000313" key="2">
    <source>
        <dbReference type="EMBL" id="KAH9417200.1"/>
    </source>
</evidence>
<comment type="caution">
    <text evidence="2">The sequence shown here is derived from an EMBL/GenBank/DDBJ whole genome shotgun (WGS) entry which is preliminary data.</text>
</comment>
<name>A0ABQ8J3S4_DERPT</name>
<protein>
    <submittedName>
        <fullName evidence="2">Uncharacterized protein</fullName>
    </submittedName>
</protein>
<sequence>MDLKEYISRKQQQKKQNTDQTNLAGNDSRIPKKTLVFSFLPGIITRRRIIIIITEQKPAEEFLLRKKRKELENLK</sequence>
<evidence type="ECO:0000313" key="3">
    <source>
        <dbReference type="Proteomes" id="UP000887458"/>
    </source>
</evidence>
<dbReference type="Proteomes" id="UP000887458">
    <property type="component" value="Unassembled WGS sequence"/>
</dbReference>
<keyword evidence="3" id="KW-1185">Reference proteome</keyword>
<reference evidence="2 3" key="2">
    <citation type="journal article" date="2022" name="Mol. Biol. Evol.">
        <title>Comparative Genomics Reveals Insights into the Divergent Evolution of Astigmatic Mites and Household Pest Adaptations.</title>
        <authorList>
            <person name="Xiong Q."/>
            <person name="Wan A.T."/>
            <person name="Liu X."/>
            <person name="Fung C.S."/>
            <person name="Xiao X."/>
            <person name="Malainual N."/>
            <person name="Hou J."/>
            <person name="Wang L."/>
            <person name="Wang M."/>
            <person name="Yang K.Y."/>
            <person name="Cui Y."/>
            <person name="Leung E.L."/>
            <person name="Nong W."/>
            <person name="Shin S.K."/>
            <person name="Au S.W."/>
            <person name="Jeong K.Y."/>
            <person name="Chew F.T."/>
            <person name="Hui J.H."/>
            <person name="Leung T.F."/>
            <person name="Tungtrongchitr A."/>
            <person name="Zhong N."/>
            <person name="Liu Z."/>
            <person name="Tsui S.K."/>
        </authorList>
    </citation>
    <scope>NUCLEOTIDE SEQUENCE [LARGE SCALE GENOMIC DNA]</scope>
    <source>
        <strain evidence="2">Derp</strain>
    </source>
</reference>
<gene>
    <name evidence="2" type="ORF">DERP_012946</name>
</gene>
<reference evidence="2 3" key="1">
    <citation type="journal article" date="2018" name="J. Allergy Clin. Immunol.">
        <title>High-quality assembly of Dermatophagoides pteronyssinus genome and transcriptome reveals a wide range of novel allergens.</title>
        <authorList>
            <person name="Liu X.Y."/>
            <person name="Yang K.Y."/>
            <person name="Wang M.Q."/>
            <person name="Kwok J.S."/>
            <person name="Zeng X."/>
            <person name="Yang Z."/>
            <person name="Xiao X.J."/>
            <person name="Lau C.P."/>
            <person name="Li Y."/>
            <person name="Huang Z.M."/>
            <person name="Ba J.G."/>
            <person name="Yim A.K."/>
            <person name="Ouyang C.Y."/>
            <person name="Ngai S.M."/>
            <person name="Chan T.F."/>
            <person name="Leung E.L."/>
            <person name="Liu L."/>
            <person name="Liu Z.G."/>
            <person name="Tsui S.K."/>
        </authorList>
    </citation>
    <scope>NUCLEOTIDE SEQUENCE [LARGE SCALE GENOMIC DNA]</scope>
    <source>
        <strain evidence="2">Derp</strain>
    </source>
</reference>
<feature type="region of interest" description="Disordered" evidence="1">
    <location>
        <begin position="1"/>
        <end position="26"/>
    </location>
</feature>
<accession>A0ABQ8J3S4</accession>
<proteinExistence type="predicted"/>
<dbReference type="EMBL" id="NJHN03000078">
    <property type="protein sequence ID" value="KAH9417200.1"/>
    <property type="molecule type" value="Genomic_DNA"/>
</dbReference>
<evidence type="ECO:0000256" key="1">
    <source>
        <dbReference type="SAM" id="MobiDB-lite"/>
    </source>
</evidence>